<evidence type="ECO:0000313" key="4">
    <source>
        <dbReference type="Proteomes" id="UP000315369"/>
    </source>
</evidence>
<organism evidence="3 4">
    <name type="scientific">Myxococcus llanfairpwllgwyngyllgogerychwyrndrobwllllantysiliogogogochensis</name>
    <dbReference type="NCBI Taxonomy" id="2590453"/>
    <lineage>
        <taxon>Bacteria</taxon>
        <taxon>Pseudomonadati</taxon>
        <taxon>Myxococcota</taxon>
        <taxon>Myxococcia</taxon>
        <taxon>Myxococcales</taxon>
        <taxon>Cystobacterineae</taxon>
        <taxon>Myxococcaceae</taxon>
        <taxon>Myxococcus</taxon>
    </lineage>
</organism>
<protein>
    <recommendedName>
        <fullName evidence="2">5'-Nucleotidase C-terminal domain-containing protein</fullName>
    </recommendedName>
</protein>
<dbReference type="RefSeq" id="WP_141646611.1">
    <property type="nucleotide sequence ID" value="NZ_VIFM01000178.1"/>
</dbReference>
<keyword evidence="4" id="KW-1185">Reference proteome</keyword>
<evidence type="ECO:0000259" key="2">
    <source>
        <dbReference type="Pfam" id="PF02872"/>
    </source>
</evidence>
<dbReference type="EMBL" id="VIFM01000178">
    <property type="protein sequence ID" value="TQF11620.1"/>
    <property type="molecule type" value="Genomic_DNA"/>
</dbReference>
<evidence type="ECO:0000256" key="1">
    <source>
        <dbReference type="SAM" id="SignalP"/>
    </source>
</evidence>
<accession>A0A540WRJ1</accession>
<evidence type="ECO:0000313" key="3">
    <source>
        <dbReference type="EMBL" id="TQF11620.1"/>
    </source>
</evidence>
<feature type="domain" description="5'-Nucleotidase C-terminal" evidence="2">
    <location>
        <begin position="55"/>
        <end position="218"/>
    </location>
</feature>
<comment type="caution">
    <text evidence="3">The sequence shown here is derived from an EMBL/GenBank/DDBJ whole genome shotgun (WGS) entry which is preliminary data.</text>
</comment>
<name>A0A540WRJ1_9BACT</name>
<dbReference type="Gene3D" id="3.90.780.10">
    <property type="entry name" value="5'-Nucleotidase, C-terminal domain"/>
    <property type="match status" value="1"/>
</dbReference>
<dbReference type="InterPro" id="IPR006179">
    <property type="entry name" value="5_nucleotidase/apyrase"/>
</dbReference>
<feature type="signal peptide" evidence="1">
    <location>
        <begin position="1"/>
        <end position="20"/>
    </location>
</feature>
<feature type="chain" id="PRO_5021969860" description="5'-Nucleotidase C-terminal domain-containing protein" evidence="1">
    <location>
        <begin position="21"/>
        <end position="279"/>
    </location>
</feature>
<sequence length="279" mass="29467">MPLPKSIIAALACALASPLAGCISYNDSCQPLVADPDAVVGYLGQDVQLDKPFTRHDNNALAQLVADAFLHAEDGSVRPAVLGVVNGGSLRAEGLCYTRMALRKGPLTDGVLHEVILFENLIVTVDLTEREVVGMMENSVGALYVEGQLIASPSGAFLHVSAGTSVRVDCSRPKGERVRALTVGGQQIPLPPRDDASIRYRVAMPSFLLEGGDGYGTVFGNAGQDPDRNPVQARKLGGTDANIASAYMREKYPTPVQALSEEPRVVFENCALPARPAGG</sequence>
<dbReference type="Pfam" id="PF02872">
    <property type="entry name" value="5_nucleotid_C"/>
    <property type="match status" value="1"/>
</dbReference>
<dbReference type="InterPro" id="IPR036907">
    <property type="entry name" value="5'-Nucleotdase_C_sf"/>
</dbReference>
<dbReference type="PANTHER" id="PTHR11575:SF24">
    <property type="entry name" value="5'-NUCLEOTIDASE"/>
    <property type="match status" value="1"/>
</dbReference>
<dbReference type="SUPFAM" id="SSF55816">
    <property type="entry name" value="5'-nucleotidase (syn. UDP-sugar hydrolase), C-terminal domain"/>
    <property type="match status" value="1"/>
</dbReference>
<dbReference type="PANTHER" id="PTHR11575">
    <property type="entry name" value="5'-NUCLEOTIDASE-RELATED"/>
    <property type="match status" value="1"/>
</dbReference>
<dbReference type="InterPro" id="IPR008334">
    <property type="entry name" value="5'-Nucleotdase_C"/>
</dbReference>
<reference evidence="3 4" key="1">
    <citation type="submission" date="2019-06" db="EMBL/GenBank/DDBJ databases">
        <authorList>
            <person name="Livingstone P."/>
            <person name="Whitworth D."/>
        </authorList>
    </citation>
    <scope>NUCLEOTIDE SEQUENCE [LARGE SCALE GENOMIC DNA]</scope>
    <source>
        <strain evidence="3 4">AM401</strain>
    </source>
</reference>
<keyword evidence="1" id="KW-0732">Signal</keyword>
<dbReference type="OrthoDB" id="5497756at2"/>
<dbReference type="Proteomes" id="UP000315369">
    <property type="component" value="Unassembled WGS sequence"/>
</dbReference>
<gene>
    <name evidence="3" type="ORF">FJV41_33215</name>
</gene>
<dbReference type="AlphaFoldDB" id="A0A540WRJ1"/>
<proteinExistence type="predicted"/>
<dbReference type="GO" id="GO:0016787">
    <property type="term" value="F:hydrolase activity"/>
    <property type="evidence" value="ECO:0007669"/>
    <property type="project" value="InterPro"/>
</dbReference>
<dbReference type="GO" id="GO:0009166">
    <property type="term" value="P:nucleotide catabolic process"/>
    <property type="evidence" value="ECO:0007669"/>
    <property type="project" value="InterPro"/>
</dbReference>